<keyword evidence="3" id="KW-0812">Transmembrane</keyword>
<dbReference type="AlphaFoldDB" id="A0A835IRV1"/>
<evidence type="ECO:0000313" key="4">
    <source>
        <dbReference type="EMBL" id="KAF9621152.1"/>
    </source>
</evidence>
<keyword evidence="5" id="KW-1185">Reference proteome</keyword>
<organism evidence="4 5">
    <name type="scientific">Coptis chinensis</name>
    <dbReference type="NCBI Taxonomy" id="261450"/>
    <lineage>
        <taxon>Eukaryota</taxon>
        <taxon>Viridiplantae</taxon>
        <taxon>Streptophyta</taxon>
        <taxon>Embryophyta</taxon>
        <taxon>Tracheophyta</taxon>
        <taxon>Spermatophyta</taxon>
        <taxon>Magnoliopsida</taxon>
        <taxon>Ranunculales</taxon>
        <taxon>Ranunculaceae</taxon>
        <taxon>Coptidoideae</taxon>
        <taxon>Coptis</taxon>
    </lineage>
</organism>
<dbReference type="Proteomes" id="UP000631114">
    <property type="component" value="Unassembled WGS sequence"/>
</dbReference>
<comment type="similarity">
    <text evidence="1">Belongs to the CorA metal ion transporter (MIT) (TC 1.A.35.5) family.</text>
</comment>
<dbReference type="Gene3D" id="1.20.58.340">
    <property type="entry name" value="Magnesium transport protein CorA, transmembrane region"/>
    <property type="match status" value="1"/>
</dbReference>
<feature type="transmembrane region" description="Helical" evidence="3">
    <location>
        <begin position="94"/>
        <end position="113"/>
    </location>
</feature>
<dbReference type="PANTHER" id="PTHR13890">
    <property type="entry name" value="RNA SPLICING PROTEIN MRS2, MITOCHONDRIAL"/>
    <property type="match status" value="1"/>
</dbReference>
<dbReference type="OrthoDB" id="10251508at2759"/>
<evidence type="ECO:0000313" key="5">
    <source>
        <dbReference type="Proteomes" id="UP000631114"/>
    </source>
</evidence>
<proteinExistence type="inferred from homology"/>
<reference evidence="4 5" key="1">
    <citation type="submission" date="2020-10" db="EMBL/GenBank/DDBJ databases">
        <title>The Coptis chinensis genome and diversification of protoberbering-type alkaloids.</title>
        <authorList>
            <person name="Wang B."/>
            <person name="Shu S."/>
            <person name="Song C."/>
            <person name="Liu Y."/>
        </authorList>
    </citation>
    <scope>NUCLEOTIDE SEQUENCE [LARGE SCALE GENOMIC DNA]</scope>
    <source>
        <strain evidence="4">HL-2020</strain>
        <tissue evidence="4">Leaf</tissue>
    </source>
</reference>
<feature type="transmembrane region" description="Helical" evidence="3">
    <location>
        <begin position="139"/>
        <end position="167"/>
    </location>
</feature>
<evidence type="ECO:0000256" key="3">
    <source>
        <dbReference type="SAM" id="Phobius"/>
    </source>
</evidence>
<comment type="caution">
    <text evidence="4">The sequence shown here is derived from an EMBL/GenBank/DDBJ whole genome shotgun (WGS) entry which is preliminary data.</text>
</comment>
<evidence type="ECO:0000256" key="2">
    <source>
        <dbReference type="SAM" id="MobiDB-lite"/>
    </source>
</evidence>
<gene>
    <name evidence="4" type="ORF">IFM89_016646</name>
</gene>
<dbReference type="InterPro" id="IPR039204">
    <property type="entry name" value="MRS2-like"/>
</dbReference>
<name>A0A835IRV1_9MAGN</name>
<dbReference type="GO" id="GO:0015095">
    <property type="term" value="F:magnesium ion transmembrane transporter activity"/>
    <property type="evidence" value="ECO:0007669"/>
    <property type="project" value="UniProtKB-ARBA"/>
</dbReference>
<evidence type="ECO:0000256" key="1">
    <source>
        <dbReference type="ARBA" id="ARBA00007535"/>
    </source>
</evidence>
<dbReference type="PANTHER" id="PTHR13890:SF35">
    <property type="entry name" value="MAGNESIUM TRANSPORTER MRS2-3"/>
    <property type="match status" value="1"/>
</dbReference>
<protein>
    <submittedName>
        <fullName evidence="4">Uncharacterized protein</fullName>
    </submittedName>
</protein>
<keyword evidence="3" id="KW-1133">Transmembrane helix</keyword>
<dbReference type="EMBL" id="JADFTS010000002">
    <property type="protein sequence ID" value="KAF9621152.1"/>
    <property type="molecule type" value="Genomic_DNA"/>
</dbReference>
<accession>A0A835IRV1</accession>
<keyword evidence="3" id="KW-0472">Membrane</keyword>
<feature type="region of interest" description="Disordered" evidence="2">
    <location>
        <begin position="42"/>
        <end position="67"/>
    </location>
</feature>
<feature type="compositionally biased region" description="Basic residues" evidence="2">
    <location>
        <begin position="50"/>
        <end position="59"/>
    </location>
</feature>
<sequence>MATGKKRSTKIEIPCTNDGCKKVFQTMEMCTEHVMKVCKKEMKKEEEKKEKKKNNSKNKKVTDGFKKLRDPQDHIRTQGSSGQARYKLHRKSFLNIKNNSSIFFFNICIFFSYGEKLREYVDDTEDYINIMLDDKQNHLLQMGVVLTAVLTAATLVVSGFIVVVGIFGMNIKIDLFNTGMTEFLWTVGGGITGTRAVHK</sequence>